<reference evidence="1" key="1">
    <citation type="submission" date="2014-11" db="EMBL/GenBank/DDBJ databases">
        <authorList>
            <person name="Amaro Gonzalez C."/>
        </authorList>
    </citation>
    <scope>NUCLEOTIDE SEQUENCE</scope>
</reference>
<proteinExistence type="predicted"/>
<name>A0A0E9RSR3_ANGAN</name>
<accession>A0A0E9RSR3</accession>
<dbReference type="AlphaFoldDB" id="A0A0E9RSR3"/>
<organism evidence="1">
    <name type="scientific">Anguilla anguilla</name>
    <name type="common">European freshwater eel</name>
    <name type="synonym">Muraena anguilla</name>
    <dbReference type="NCBI Taxonomy" id="7936"/>
    <lineage>
        <taxon>Eukaryota</taxon>
        <taxon>Metazoa</taxon>
        <taxon>Chordata</taxon>
        <taxon>Craniata</taxon>
        <taxon>Vertebrata</taxon>
        <taxon>Euteleostomi</taxon>
        <taxon>Actinopterygii</taxon>
        <taxon>Neopterygii</taxon>
        <taxon>Teleostei</taxon>
        <taxon>Anguilliformes</taxon>
        <taxon>Anguillidae</taxon>
        <taxon>Anguilla</taxon>
    </lineage>
</organism>
<evidence type="ECO:0000313" key="1">
    <source>
        <dbReference type="EMBL" id="JAH31867.1"/>
    </source>
</evidence>
<sequence length="40" mass="4318">MVKQLMFVAVPPPPVLRSVLSSERIGCASLQFGGLSLEFI</sequence>
<protein>
    <submittedName>
        <fullName evidence="1">Uncharacterized protein</fullName>
    </submittedName>
</protein>
<dbReference type="EMBL" id="GBXM01076710">
    <property type="protein sequence ID" value="JAH31867.1"/>
    <property type="molecule type" value="Transcribed_RNA"/>
</dbReference>
<reference evidence="1" key="2">
    <citation type="journal article" date="2015" name="Fish Shellfish Immunol.">
        <title>Early steps in the European eel (Anguilla anguilla)-Vibrio vulnificus interaction in the gills: Role of the RtxA13 toxin.</title>
        <authorList>
            <person name="Callol A."/>
            <person name="Pajuelo D."/>
            <person name="Ebbesson L."/>
            <person name="Teles M."/>
            <person name="MacKenzie S."/>
            <person name="Amaro C."/>
        </authorList>
    </citation>
    <scope>NUCLEOTIDE SEQUENCE</scope>
</reference>